<dbReference type="RefSeq" id="WP_044226943.1">
    <property type="nucleotide sequence ID" value="NZ_JRYR02000001.1"/>
</dbReference>
<protein>
    <recommendedName>
        <fullName evidence="19">Bifunctional NAD(P)H-hydrate repair enzyme</fullName>
    </recommendedName>
    <alternativeName>
        <fullName evidence="19">Nicotinamide nucleotide repair protein</fullName>
    </alternativeName>
    <domain>
        <recommendedName>
            <fullName evidence="19">ADP-dependent (S)-NAD(P)H-hydrate dehydratase</fullName>
            <ecNumber evidence="19">4.2.1.136</ecNumber>
        </recommendedName>
        <alternativeName>
            <fullName evidence="19">ADP-dependent NAD(P)HX dehydratase</fullName>
        </alternativeName>
    </domain>
    <domain>
        <recommendedName>
            <fullName evidence="19">NAD(P)H-hydrate epimerase</fullName>
            <ecNumber evidence="19">5.1.99.6</ecNumber>
        </recommendedName>
    </domain>
</protein>
<evidence type="ECO:0000256" key="1">
    <source>
        <dbReference type="ARBA" id="ARBA00000013"/>
    </source>
</evidence>
<feature type="domain" description="YjeF C-terminal" evidence="20">
    <location>
        <begin position="225"/>
        <end position="499"/>
    </location>
</feature>
<evidence type="ECO:0000256" key="2">
    <source>
        <dbReference type="ARBA" id="ARBA00000909"/>
    </source>
</evidence>
<dbReference type="HAMAP" id="MF_01966">
    <property type="entry name" value="NADHX_epimerase"/>
    <property type="match status" value="1"/>
</dbReference>
<keyword evidence="12 17" id="KW-0456">Lyase</keyword>
<dbReference type="NCBIfam" id="TIGR00197">
    <property type="entry name" value="yjeF_nterm"/>
    <property type="match status" value="1"/>
</dbReference>
<dbReference type="GO" id="GO:0052855">
    <property type="term" value="F:ADP-dependent NAD(P)H-hydrate dehydratase activity"/>
    <property type="evidence" value="ECO:0007669"/>
    <property type="project" value="UniProtKB-UniRule"/>
</dbReference>
<evidence type="ECO:0000256" key="16">
    <source>
        <dbReference type="ARBA" id="ARBA00049209"/>
    </source>
</evidence>
<comment type="function">
    <text evidence="14 19">Bifunctional enzyme that catalyzes the epimerization of the S- and R-forms of NAD(P)HX and the dehydration of the S-form of NAD(P)HX at the expense of ADP, which is converted to AMP. This allows the repair of both epimers of NAD(P)HX, a damaged form of NAD(P)H that is a result of enzymatic or heat-dependent hydration.</text>
</comment>
<dbReference type="EC" id="5.1.99.6" evidence="19"/>
<evidence type="ECO:0000256" key="5">
    <source>
        <dbReference type="ARBA" id="ARBA00022723"/>
    </source>
</evidence>
<sequence length="499" mass="54683">MKLYTAQQIRDWDKYTIKHEPIESIDLMERAATKLTDWYLENCSDYRNISIFCGIGNNGGDGLVMARLLSNEQFDVKVYVVHFGDTPSADFTENLEHLPKKINCSHIKEVADIPDLEEDTVVIDCIFGSGISRPPKGITLDVITTINQSKKPVISIDIASGLYTDHYSTHFNSIIEADITLSLEVPKLSMLFPENEKNVGELHIVKIGLDKNYAQETTSKFYFTTSQSAHKIYKPRKRFDHKGKFGHVLLVGGSKGMIGAIQLATRSALRSGTGKTSVIVPSCGYEILQATCPEAMCIADPSRNHIVASTLLKPYTAIGIGPGIGKHEQTKKAIRSIIEDADKPIVLDADALNLLSENKEWWDIIPENSILTPHVGEFERLADIHFINSFDRLEAASKMAQDKKVIIILKGANTAVCLPNGEIHFNSTGNPGLAKGGSGDALLGIITGLLGQKYKPFEAAILGVYIHGKAGDYASSQMSIESVTTSDVIDNIGKVFLGF</sequence>
<name>A0A1S1Z538_FLAPC</name>
<dbReference type="InterPro" id="IPR000631">
    <property type="entry name" value="CARKD"/>
</dbReference>
<dbReference type="OrthoDB" id="9806925at2"/>
<proteinExistence type="inferred from homology"/>
<dbReference type="PROSITE" id="PS51385">
    <property type="entry name" value="YJEF_N"/>
    <property type="match status" value="1"/>
</dbReference>
<dbReference type="PIRSF" id="PIRSF017184">
    <property type="entry name" value="Nnr"/>
    <property type="match status" value="1"/>
</dbReference>
<gene>
    <name evidence="17" type="primary">nnrD</name>
    <name evidence="18" type="synonym">nnrE</name>
    <name evidence="22" type="ORF">NH26_01765</name>
</gene>
<comment type="function">
    <text evidence="18">Catalyzes the epimerization of the S- and R-forms of NAD(P)HX, a damaged form of NAD(P)H that is a result of enzymatic or heat-dependent hydration. This is a prerequisite for the S-specific NAD(P)H-hydrate dehydratase to allow the repair of both epimers of NAD(P)HX.</text>
</comment>
<feature type="binding site" evidence="18">
    <location>
        <begin position="57"/>
        <end position="61"/>
    </location>
    <ligand>
        <name>(6S)-NADPHX</name>
        <dbReference type="ChEBI" id="CHEBI:64076"/>
    </ligand>
</feature>
<dbReference type="GO" id="GO:0046496">
    <property type="term" value="P:nicotinamide nucleotide metabolic process"/>
    <property type="evidence" value="ECO:0007669"/>
    <property type="project" value="UniProtKB-UniRule"/>
</dbReference>
<feature type="binding site" evidence="17">
    <location>
        <position position="440"/>
    </location>
    <ligand>
        <name>(6S)-NADPHX</name>
        <dbReference type="ChEBI" id="CHEBI:64076"/>
    </ligand>
</feature>
<evidence type="ECO:0000256" key="13">
    <source>
        <dbReference type="ARBA" id="ARBA00023268"/>
    </source>
</evidence>
<dbReference type="NCBIfam" id="TIGR00196">
    <property type="entry name" value="yjeF_cterm"/>
    <property type="match status" value="1"/>
</dbReference>
<comment type="similarity">
    <text evidence="3 19">In the N-terminal section; belongs to the NnrE/AIBP family.</text>
</comment>
<dbReference type="GO" id="GO:0046872">
    <property type="term" value="F:metal ion binding"/>
    <property type="evidence" value="ECO:0007669"/>
    <property type="project" value="UniProtKB-UniRule"/>
</dbReference>
<feature type="binding site" evidence="18">
    <location>
        <position position="124"/>
    </location>
    <ligand>
        <name>K(+)</name>
        <dbReference type="ChEBI" id="CHEBI:29103"/>
    </ligand>
</feature>
<evidence type="ECO:0000313" key="22">
    <source>
        <dbReference type="EMBL" id="OHX68408.1"/>
    </source>
</evidence>
<keyword evidence="6 17" id="KW-0547">Nucleotide-binding</keyword>
<evidence type="ECO:0000256" key="17">
    <source>
        <dbReference type="HAMAP-Rule" id="MF_01965"/>
    </source>
</evidence>
<dbReference type="InterPro" id="IPR029056">
    <property type="entry name" value="Ribokinase-like"/>
</dbReference>
<evidence type="ECO:0000259" key="21">
    <source>
        <dbReference type="PROSITE" id="PS51385"/>
    </source>
</evidence>
<evidence type="ECO:0000256" key="3">
    <source>
        <dbReference type="ARBA" id="ARBA00006001"/>
    </source>
</evidence>
<evidence type="ECO:0000256" key="15">
    <source>
        <dbReference type="ARBA" id="ARBA00048238"/>
    </source>
</evidence>
<comment type="similarity">
    <text evidence="17">Belongs to the NnrD/CARKD family.</text>
</comment>
<dbReference type="PANTHER" id="PTHR12592">
    <property type="entry name" value="ATP-DEPENDENT (S)-NAD(P)H-HYDRATE DEHYDRATASE FAMILY MEMBER"/>
    <property type="match status" value="1"/>
</dbReference>
<comment type="function">
    <text evidence="17">Catalyzes the dehydration of the S-form of NAD(P)HX at the expense of ADP, which is converted to AMP. Together with NAD(P)HX epimerase, which catalyzes the epimerization of the S- and R-forms, the enzyme allows the repair of both epimers of NAD(P)HX, a damaged form of NAD(P)H that is a result of enzymatic or heat-dependent hydration.</text>
</comment>
<keyword evidence="13" id="KW-0511">Multifunctional enzyme</keyword>
<feature type="domain" description="YjeF N-terminal" evidence="21">
    <location>
        <begin position="9"/>
        <end position="215"/>
    </location>
</feature>
<evidence type="ECO:0000259" key="20">
    <source>
        <dbReference type="PROSITE" id="PS51383"/>
    </source>
</evidence>
<dbReference type="EMBL" id="JRYR02000001">
    <property type="protein sequence ID" value="OHX68408.1"/>
    <property type="molecule type" value="Genomic_DNA"/>
</dbReference>
<dbReference type="SUPFAM" id="SSF64153">
    <property type="entry name" value="YjeF N-terminal domain-like"/>
    <property type="match status" value="1"/>
</dbReference>
<comment type="cofactor">
    <cofactor evidence="18 19">
        <name>K(+)</name>
        <dbReference type="ChEBI" id="CHEBI:29103"/>
    </cofactor>
    <text evidence="18 19">Binds 1 potassium ion per subunit.</text>
</comment>
<dbReference type="InterPro" id="IPR030677">
    <property type="entry name" value="Nnr"/>
</dbReference>
<dbReference type="GO" id="GO:0052856">
    <property type="term" value="F:NAD(P)HX epimerase activity"/>
    <property type="evidence" value="ECO:0007669"/>
    <property type="project" value="UniProtKB-UniRule"/>
</dbReference>
<keyword evidence="8 17" id="KW-0521">NADP</keyword>
<comment type="similarity">
    <text evidence="18">Belongs to the NnrE/AIBP family.</text>
</comment>
<comment type="catalytic activity">
    <reaction evidence="1 18 19">
        <text>(6R)-NADHX = (6S)-NADHX</text>
        <dbReference type="Rhea" id="RHEA:32215"/>
        <dbReference type="ChEBI" id="CHEBI:64074"/>
        <dbReference type="ChEBI" id="CHEBI:64075"/>
        <dbReference type="EC" id="5.1.99.6"/>
    </reaction>
</comment>
<evidence type="ECO:0000256" key="6">
    <source>
        <dbReference type="ARBA" id="ARBA00022741"/>
    </source>
</evidence>
<evidence type="ECO:0000313" key="23">
    <source>
        <dbReference type="Proteomes" id="UP000179797"/>
    </source>
</evidence>
<comment type="caution">
    <text evidence="22">The sequence shown here is derived from an EMBL/GenBank/DDBJ whole genome shotgun (WGS) entry which is preliminary data.</text>
</comment>
<dbReference type="AlphaFoldDB" id="A0A1S1Z538"/>
<dbReference type="PANTHER" id="PTHR12592:SF0">
    <property type="entry name" value="ATP-DEPENDENT (S)-NAD(P)H-HYDRATE DEHYDRATASE"/>
    <property type="match status" value="1"/>
</dbReference>
<feature type="binding site" evidence="18">
    <location>
        <begin position="128"/>
        <end position="134"/>
    </location>
    <ligand>
        <name>(6S)-NADPHX</name>
        <dbReference type="ChEBI" id="CHEBI:64076"/>
    </ligand>
</feature>
<comment type="similarity">
    <text evidence="4 19">In the C-terminal section; belongs to the NnrD/CARKD family.</text>
</comment>
<comment type="subunit">
    <text evidence="17">Homotetramer.</text>
</comment>
<feature type="binding site" evidence="17">
    <location>
        <position position="323"/>
    </location>
    <ligand>
        <name>(6S)-NADPHX</name>
        <dbReference type="ChEBI" id="CHEBI:64076"/>
    </ligand>
</feature>
<dbReference type="InterPro" id="IPR004443">
    <property type="entry name" value="YjeF_N_dom"/>
</dbReference>
<dbReference type="Gene3D" id="3.40.1190.20">
    <property type="match status" value="1"/>
</dbReference>
<evidence type="ECO:0000256" key="9">
    <source>
        <dbReference type="ARBA" id="ARBA00022958"/>
    </source>
</evidence>
<feature type="binding site" evidence="18">
    <location>
        <position position="160"/>
    </location>
    <ligand>
        <name>K(+)</name>
        <dbReference type="ChEBI" id="CHEBI:29103"/>
    </ligand>
</feature>
<comment type="catalytic activity">
    <reaction evidence="15 17 19">
        <text>(6S)-NADHX + ADP = AMP + phosphate + NADH + H(+)</text>
        <dbReference type="Rhea" id="RHEA:32223"/>
        <dbReference type="ChEBI" id="CHEBI:15378"/>
        <dbReference type="ChEBI" id="CHEBI:43474"/>
        <dbReference type="ChEBI" id="CHEBI:57945"/>
        <dbReference type="ChEBI" id="CHEBI:64074"/>
        <dbReference type="ChEBI" id="CHEBI:456215"/>
        <dbReference type="ChEBI" id="CHEBI:456216"/>
        <dbReference type="EC" id="4.2.1.136"/>
    </reaction>
</comment>
<feature type="binding site" evidence="17">
    <location>
        <position position="260"/>
    </location>
    <ligand>
        <name>(6S)-NADPHX</name>
        <dbReference type="ChEBI" id="CHEBI:64076"/>
    </ligand>
</feature>
<feature type="binding site" evidence="17">
    <location>
        <begin position="410"/>
        <end position="414"/>
    </location>
    <ligand>
        <name>AMP</name>
        <dbReference type="ChEBI" id="CHEBI:456215"/>
    </ligand>
</feature>
<keyword evidence="9 18" id="KW-0630">Potassium</keyword>
<dbReference type="Proteomes" id="UP000179797">
    <property type="component" value="Unassembled WGS sequence"/>
</dbReference>
<evidence type="ECO:0000256" key="8">
    <source>
        <dbReference type="ARBA" id="ARBA00022857"/>
    </source>
</evidence>
<keyword evidence="5 18" id="KW-0479">Metal-binding</keyword>
<evidence type="ECO:0000256" key="10">
    <source>
        <dbReference type="ARBA" id="ARBA00023027"/>
    </source>
</evidence>
<evidence type="ECO:0000256" key="19">
    <source>
        <dbReference type="PIRNR" id="PIRNR017184"/>
    </source>
</evidence>
<evidence type="ECO:0000256" key="11">
    <source>
        <dbReference type="ARBA" id="ARBA00023235"/>
    </source>
</evidence>
<keyword evidence="23" id="KW-1185">Reference proteome</keyword>
<keyword evidence="10 17" id="KW-0520">NAD</keyword>
<evidence type="ECO:0000256" key="4">
    <source>
        <dbReference type="ARBA" id="ARBA00009524"/>
    </source>
</evidence>
<comment type="cofactor">
    <cofactor evidence="17">
        <name>Mg(2+)</name>
        <dbReference type="ChEBI" id="CHEBI:18420"/>
    </cofactor>
</comment>
<keyword evidence="7 17" id="KW-0067">ATP-binding</keyword>
<feature type="binding site" evidence="17">
    <location>
        <position position="374"/>
    </location>
    <ligand>
        <name>(6S)-NADPHX</name>
        <dbReference type="ChEBI" id="CHEBI:64076"/>
    </ligand>
</feature>
<dbReference type="InterPro" id="IPR036652">
    <property type="entry name" value="YjeF_N_dom_sf"/>
</dbReference>
<dbReference type="CDD" id="cd01171">
    <property type="entry name" value="YXKO-related"/>
    <property type="match status" value="1"/>
</dbReference>
<evidence type="ECO:0000256" key="7">
    <source>
        <dbReference type="ARBA" id="ARBA00022840"/>
    </source>
</evidence>
<dbReference type="Gene3D" id="3.40.50.10260">
    <property type="entry name" value="YjeF N-terminal domain"/>
    <property type="match status" value="1"/>
</dbReference>
<dbReference type="Pfam" id="PF03853">
    <property type="entry name" value="YjeF_N"/>
    <property type="match status" value="1"/>
</dbReference>
<dbReference type="GO" id="GO:0005524">
    <property type="term" value="F:ATP binding"/>
    <property type="evidence" value="ECO:0007669"/>
    <property type="project" value="UniProtKB-UniRule"/>
</dbReference>
<dbReference type="HAMAP" id="MF_01965">
    <property type="entry name" value="NADHX_dehydratase"/>
    <property type="match status" value="1"/>
</dbReference>
<feature type="binding site" evidence="18">
    <location>
        <position position="157"/>
    </location>
    <ligand>
        <name>(6S)-NADPHX</name>
        <dbReference type="ChEBI" id="CHEBI:64076"/>
    </ligand>
</feature>
<comment type="catalytic activity">
    <reaction evidence="2 18 19">
        <text>(6R)-NADPHX = (6S)-NADPHX</text>
        <dbReference type="Rhea" id="RHEA:32227"/>
        <dbReference type="ChEBI" id="CHEBI:64076"/>
        <dbReference type="ChEBI" id="CHEBI:64077"/>
        <dbReference type="EC" id="5.1.99.6"/>
    </reaction>
</comment>
<dbReference type="PROSITE" id="PS51383">
    <property type="entry name" value="YJEF_C_3"/>
    <property type="match status" value="1"/>
</dbReference>
<evidence type="ECO:0000256" key="18">
    <source>
        <dbReference type="HAMAP-Rule" id="MF_01966"/>
    </source>
</evidence>
<evidence type="ECO:0000256" key="14">
    <source>
        <dbReference type="ARBA" id="ARBA00025153"/>
    </source>
</evidence>
<keyword evidence="11 18" id="KW-0413">Isomerase</keyword>
<comment type="catalytic activity">
    <reaction evidence="16 17 19">
        <text>(6S)-NADPHX + ADP = AMP + phosphate + NADPH + H(+)</text>
        <dbReference type="Rhea" id="RHEA:32235"/>
        <dbReference type="ChEBI" id="CHEBI:15378"/>
        <dbReference type="ChEBI" id="CHEBI:43474"/>
        <dbReference type="ChEBI" id="CHEBI:57783"/>
        <dbReference type="ChEBI" id="CHEBI:64076"/>
        <dbReference type="ChEBI" id="CHEBI:456215"/>
        <dbReference type="ChEBI" id="CHEBI:456216"/>
        <dbReference type="EC" id="4.2.1.136"/>
    </reaction>
</comment>
<reference evidence="22 23" key="1">
    <citation type="journal article" date="2012" name="Int. J. Syst. Evol. Microbiol.">
        <title>Flammeovirga pacifica sp. nov., isolated from deep-sea sediment.</title>
        <authorList>
            <person name="Xu H."/>
            <person name="Fu Y."/>
            <person name="Yang N."/>
            <person name="Ding Z."/>
            <person name="Lai Q."/>
            <person name="Zeng R."/>
        </authorList>
    </citation>
    <scope>NUCLEOTIDE SEQUENCE [LARGE SCALE GENOMIC DNA]</scope>
    <source>
        <strain evidence="23">DSM 24597 / LMG 26175 / WPAGA1</strain>
    </source>
</reference>
<feature type="binding site" evidence="17">
    <location>
        <position position="439"/>
    </location>
    <ligand>
        <name>AMP</name>
        <dbReference type="ChEBI" id="CHEBI:456215"/>
    </ligand>
</feature>
<dbReference type="GO" id="GO:0110051">
    <property type="term" value="P:metabolite repair"/>
    <property type="evidence" value="ECO:0007669"/>
    <property type="project" value="TreeGrafter"/>
</dbReference>
<dbReference type="Pfam" id="PF01256">
    <property type="entry name" value="Carb_kinase"/>
    <property type="match status" value="1"/>
</dbReference>
<organism evidence="22 23">
    <name type="scientific">Flammeovirga pacifica</name>
    <dbReference type="NCBI Taxonomy" id="915059"/>
    <lineage>
        <taxon>Bacteria</taxon>
        <taxon>Pseudomonadati</taxon>
        <taxon>Bacteroidota</taxon>
        <taxon>Cytophagia</taxon>
        <taxon>Cytophagales</taxon>
        <taxon>Flammeovirgaceae</taxon>
        <taxon>Flammeovirga</taxon>
    </lineage>
</organism>
<dbReference type="SUPFAM" id="SSF53613">
    <property type="entry name" value="Ribokinase-like"/>
    <property type="match status" value="1"/>
</dbReference>
<dbReference type="EC" id="4.2.1.136" evidence="19"/>
<comment type="caution">
    <text evidence="18">Lacks conserved residue(s) required for the propagation of feature annotation.</text>
</comment>
<dbReference type="STRING" id="915059.NH26_01765"/>
<accession>A0A1S1Z538</accession>
<feature type="binding site" evidence="18">
    <location>
        <position position="58"/>
    </location>
    <ligand>
        <name>K(+)</name>
        <dbReference type="ChEBI" id="CHEBI:29103"/>
    </ligand>
</feature>
<evidence type="ECO:0000256" key="12">
    <source>
        <dbReference type="ARBA" id="ARBA00023239"/>
    </source>
</evidence>